<dbReference type="Proteomes" id="UP000002039">
    <property type="component" value="Unassembled WGS sequence"/>
</dbReference>
<protein>
    <submittedName>
        <fullName evidence="1">Uncharacterized protein</fullName>
    </submittedName>
</protein>
<reference evidence="2" key="1">
    <citation type="journal article" date="2015" name="PLoS Genet.">
        <title>The dynamic genome and transcriptome of the human fungal pathogen Blastomyces and close relative Emmonsia.</title>
        <authorList>
            <person name="Munoz J.F."/>
            <person name="Gauthier G.M."/>
            <person name="Desjardins C.A."/>
            <person name="Gallo J.E."/>
            <person name="Holder J."/>
            <person name="Sullivan T.D."/>
            <person name="Marty A.J."/>
            <person name="Carmen J.C."/>
            <person name="Chen Z."/>
            <person name="Ding L."/>
            <person name="Gujja S."/>
            <person name="Magrini V."/>
            <person name="Misas E."/>
            <person name="Mitreva M."/>
            <person name="Priest M."/>
            <person name="Saif S."/>
            <person name="Whiston E.A."/>
            <person name="Young S."/>
            <person name="Zeng Q."/>
            <person name="Goldman W.E."/>
            <person name="Mardis E.R."/>
            <person name="Taylor J.W."/>
            <person name="McEwen J.G."/>
            <person name="Clay O.K."/>
            <person name="Klein B.S."/>
            <person name="Cuomo C.A."/>
        </authorList>
    </citation>
    <scope>NUCLEOTIDE SEQUENCE [LARGE SCALE GENOMIC DNA]</scope>
    <source>
        <strain evidence="2">ER-3 / ATCC MYA-2586</strain>
    </source>
</reference>
<keyword evidence="2" id="KW-1185">Reference proteome</keyword>
<gene>
    <name evidence="1" type="ORF">BDCG_16315</name>
</gene>
<organism evidence="1 2">
    <name type="scientific">Ajellomyces dermatitidis (strain ER-3 / ATCC MYA-2586)</name>
    <name type="common">Blastomyces dermatitidis</name>
    <dbReference type="NCBI Taxonomy" id="559297"/>
    <lineage>
        <taxon>Eukaryota</taxon>
        <taxon>Fungi</taxon>
        <taxon>Dikarya</taxon>
        <taxon>Ascomycota</taxon>
        <taxon>Pezizomycotina</taxon>
        <taxon>Eurotiomycetes</taxon>
        <taxon>Eurotiomycetidae</taxon>
        <taxon>Onygenales</taxon>
        <taxon>Ajellomycetaceae</taxon>
        <taxon>Blastomyces</taxon>
    </lineage>
</organism>
<name>A0ABX2VRD9_AJEDR</name>
<dbReference type="EMBL" id="EQ999973">
    <property type="protein sequence ID" value="OAS99793.1"/>
    <property type="molecule type" value="Genomic_DNA"/>
</dbReference>
<dbReference type="RefSeq" id="XP_045279521.1">
    <property type="nucleotide sequence ID" value="XM_045425565.1"/>
</dbReference>
<accession>A0ABX2VRD9</accession>
<evidence type="ECO:0000313" key="2">
    <source>
        <dbReference type="Proteomes" id="UP000002039"/>
    </source>
</evidence>
<dbReference type="GeneID" id="69031207"/>
<evidence type="ECO:0000313" key="1">
    <source>
        <dbReference type="EMBL" id="OAS99793.1"/>
    </source>
</evidence>
<sequence>MQPPCMRRGPYSLDMKLVLDSPYFLSLKKKKKTACQNMPLPRVMYSPFILSIAAASADPNVTSLCTNLCRPPLYDMVA</sequence>
<proteinExistence type="predicted"/>